<dbReference type="InterPro" id="IPR056702">
    <property type="entry name" value="DUF7800"/>
</dbReference>
<dbReference type="PANTHER" id="PTHR37031:SF2">
    <property type="entry name" value="PHOD-LIKE PHOSPHATASE METALLOPHOSPHATASE DOMAIN-CONTAINING PROTEIN"/>
    <property type="match status" value="1"/>
</dbReference>
<dbReference type="CDD" id="cd07389">
    <property type="entry name" value="MPP_PhoD"/>
    <property type="match status" value="1"/>
</dbReference>
<name>A0ABX1FN91_9PSEU</name>
<evidence type="ECO:0000313" key="3">
    <source>
        <dbReference type="EMBL" id="NKE60475.1"/>
    </source>
</evidence>
<protein>
    <submittedName>
        <fullName evidence="3">Alkaline phosphatase family protein</fullName>
    </submittedName>
</protein>
<sequence length="526" mass="59554">MAKLVLGPLLRHVNETSATVWVETDCSCEVTIAGHTARTFQVGDQHFALVRLENLGPRTEYDVELDQETVWPEPDSKFPRPVIRTGEVRRIAFGSCRAAPSQPVGPDALDAFAQRLMNTPERDWPQALILLGDQVYADEPTEATKQWLRDHRHGTEEPDGEVVHFGEYARLYHETWGDPEIRWLLSVVPTSMIFDDHDVRDDWNTSAVWRKEMEGKRWWRDRIRGAIASYWVYQHLGNLGPDELARDPLYAKVKAQGTDVLPLLEEFAEKADEEAAGRKSTWWSFRRDFGRTRLLMIDTRCGRILEDGKRQMVSDDEFEWIERNTEHGNAGDDYDHLLIGSSLPWLMPHALSHFQSLNEVGARKPGWQGKAAEKIRQAADLEHWPAFRESFDRLSRMIEKAANNGAATVCVLSGDVHHSYVAEAEFSTPTNAAVAQLVCSPVHNEPPNVFLPLFRLSWSRAAAWVFRGLATLAGVPKDLMRWRKTSGPHFGNSVALLDFDGRSARYRLVSATGGETASVLLGREPQ</sequence>
<dbReference type="InterPro" id="IPR038607">
    <property type="entry name" value="PhoD-like_sf"/>
</dbReference>
<dbReference type="InterPro" id="IPR018946">
    <property type="entry name" value="PhoD-like_MPP"/>
</dbReference>
<evidence type="ECO:0000259" key="2">
    <source>
        <dbReference type="Pfam" id="PF25077"/>
    </source>
</evidence>
<dbReference type="PANTHER" id="PTHR37031">
    <property type="entry name" value="METALLOPHOSPHATASE BINDING DOMAIN PROTEIN"/>
    <property type="match status" value="1"/>
</dbReference>
<feature type="domain" description="DUF7800" evidence="2">
    <location>
        <begin position="1"/>
        <end position="83"/>
    </location>
</feature>
<dbReference type="Pfam" id="PF25077">
    <property type="entry name" value="DUF7800"/>
    <property type="match status" value="1"/>
</dbReference>
<evidence type="ECO:0000313" key="4">
    <source>
        <dbReference type="Proteomes" id="UP001515943"/>
    </source>
</evidence>
<keyword evidence="4" id="KW-1185">Reference proteome</keyword>
<dbReference type="Proteomes" id="UP001515943">
    <property type="component" value="Unassembled WGS sequence"/>
</dbReference>
<dbReference type="InterPro" id="IPR029052">
    <property type="entry name" value="Metallo-depent_PP-like"/>
</dbReference>
<dbReference type="Pfam" id="PF09423">
    <property type="entry name" value="PhoD"/>
    <property type="match status" value="1"/>
</dbReference>
<comment type="caution">
    <text evidence="3">The sequence shown here is derived from an EMBL/GenBank/DDBJ whole genome shotgun (WGS) entry which is preliminary data.</text>
</comment>
<feature type="domain" description="PhoD-like phosphatase metallophosphatase" evidence="1">
    <location>
        <begin position="121"/>
        <end position="445"/>
    </location>
</feature>
<accession>A0ABX1FN91</accession>
<dbReference type="SUPFAM" id="SSF56300">
    <property type="entry name" value="Metallo-dependent phosphatases"/>
    <property type="match status" value="1"/>
</dbReference>
<dbReference type="Gene3D" id="3.60.21.70">
    <property type="entry name" value="PhoD-like phosphatase"/>
    <property type="match status" value="1"/>
</dbReference>
<dbReference type="RefSeq" id="WP_167977136.1">
    <property type="nucleotide sequence ID" value="NZ_VSRL01000124.1"/>
</dbReference>
<gene>
    <name evidence="3" type="ORF">FXN61_28270</name>
</gene>
<proteinExistence type="predicted"/>
<dbReference type="EMBL" id="VSRL01000124">
    <property type="protein sequence ID" value="NKE60475.1"/>
    <property type="molecule type" value="Genomic_DNA"/>
</dbReference>
<reference evidence="3 4" key="1">
    <citation type="submission" date="2019-08" db="EMBL/GenBank/DDBJ databases">
        <title>Lentzea from Indian Himalayas.</title>
        <authorList>
            <person name="Mandal S."/>
            <person name="Mallick Gupta A."/>
            <person name="Maiti P.K."/>
            <person name="Sarkar J."/>
            <person name="Mandal S."/>
        </authorList>
    </citation>
    <scope>NUCLEOTIDE SEQUENCE [LARGE SCALE GENOMIC DNA]</scope>
    <source>
        <strain evidence="3 4">PSKA42</strain>
    </source>
</reference>
<organism evidence="3 4">
    <name type="scientific">Lentzea indica</name>
    <dbReference type="NCBI Taxonomy" id="2604800"/>
    <lineage>
        <taxon>Bacteria</taxon>
        <taxon>Bacillati</taxon>
        <taxon>Actinomycetota</taxon>
        <taxon>Actinomycetes</taxon>
        <taxon>Pseudonocardiales</taxon>
        <taxon>Pseudonocardiaceae</taxon>
        <taxon>Lentzea</taxon>
    </lineage>
</organism>
<evidence type="ECO:0000259" key="1">
    <source>
        <dbReference type="Pfam" id="PF09423"/>
    </source>
</evidence>